<evidence type="ECO:0000256" key="1">
    <source>
        <dbReference type="SAM" id="Phobius"/>
    </source>
</evidence>
<accession>A0A9P9E8N2</accession>
<sequence length="338" mass="38144">MKLRIPYLTSIILALCSFVIAETAQDITWVQEGYTFIAKLPCIGCPFLYEDTSQGEKKPWSTKQDINALLLNISLPYDSTFIAINNARLYPTSSNLPIVYANQILSDLSSSDLTNILSTNQLESSHEISLGGGFFGLSYRYTLRRIPKTAALIFQLDILELHSDLTEKPIKFELKHEEQKMIELLLLQRPIYSAHEPPSFEIIKASLVPRTSYPISVSSIRQRTMHFRDWDEFGQKGTPTHLISTWGTALVDYLDSGVWALFFFLLAIIALFIVVCLFCIFGCDFCKDDYEKAQSGKARGERRKKSKSDLETGKIIFKSAEELGLMGRGKLVGLGKND</sequence>
<proteinExistence type="predicted"/>
<keyword evidence="1" id="KW-0472">Membrane</keyword>
<feature type="signal peptide" evidence="2">
    <location>
        <begin position="1"/>
        <end position="21"/>
    </location>
</feature>
<gene>
    <name evidence="3" type="ORF">B0J11DRAFT_522195</name>
</gene>
<dbReference type="AlphaFoldDB" id="A0A9P9E8N2"/>
<evidence type="ECO:0000313" key="4">
    <source>
        <dbReference type="Proteomes" id="UP000700596"/>
    </source>
</evidence>
<dbReference type="Proteomes" id="UP000700596">
    <property type="component" value="Unassembled WGS sequence"/>
</dbReference>
<evidence type="ECO:0000256" key="2">
    <source>
        <dbReference type="SAM" id="SignalP"/>
    </source>
</evidence>
<organism evidence="3 4">
    <name type="scientific">Dendryphion nanum</name>
    <dbReference type="NCBI Taxonomy" id="256645"/>
    <lineage>
        <taxon>Eukaryota</taxon>
        <taxon>Fungi</taxon>
        <taxon>Dikarya</taxon>
        <taxon>Ascomycota</taxon>
        <taxon>Pezizomycotina</taxon>
        <taxon>Dothideomycetes</taxon>
        <taxon>Pleosporomycetidae</taxon>
        <taxon>Pleosporales</taxon>
        <taxon>Torulaceae</taxon>
        <taxon>Dendryphion</taxon>
    </lineage>
</organism>
<feature type="chain" id="PRO_5040184834" evidence="2">
    <location>
        <begin position="22"/>
        <end position="338"/>
    </location>
</feature>
<protein>
    <submittedName>
        <fullName evidence="3">Uncharacterized protein</fullName>
    </submittedName>
</protein>
<dbReference type="OrthoDB" id="3791536at2759"/>
<keyword evidence="1" id="KW-0812">Transmembrane</keyword>
<keyword evidence="2" id="KW-0732">Signal</keyword>
<keyword evidence="4" id="KW-1185">Reference proteome</keyword>
<comment type="caution">
    <text evidence="3">The sequence shown here is derived from an EMBL/GenBank/DDBJ whole genome shotgun (WGS) entry which is preliminary data.</text>
</comment>
<keyword evidence="1" id="KW-1133">Transmembrane helix</keyword>
<dbReference type="EMBL" id="JAGMWT010000003">
    <property type="protein sequence ID" value="KAH7132644.1"/>
    <property type="molecule type" value="Genomic_DNA"/>
</dbReference>
<reference evidence="3" key="1">
    <citation type="journal article" date="2021" name="Nat. Commun.">
        <title>Genetic determinants of endophytism in the Arabidopsis root mycobiome.</title>
        <authorList>
            <person name="Mesny F."/>
            <person name="Miyauchi S."/>
            <person name="Thiergart T."/>
            <person name="Pickel B."/>
            <person name="Atanasova L."/>
            <person name="Karlsson M."/>
            <person name="Huettel B."/>
            <person name="Barry K.W."/>
            <person name="Haridas S."/>
            <person name="Chen C."/>
            <person name="Bauer D."/>
            <person name="Andreopoulos W."/>
            <person name="Pangilinan J."/>
            <person name="LaButti K."/>
            <person name="Riley R."/>
            <person name="Lipzen A."/>
            <person name="Clum A."/>
            <person name="Drula E."/>
            <person name="Henrissat B."/>
            <person name="Kohler A."/>
            <person name="Grigoriev I.V."/>
            <person name="Martin F.M."/>
            <person name="Hacquard S."/>
        </authorList>
    </citation>
    <scope>NUCLEOTIDE SEQUENCE</scope>
    <source>
        <strain evidence="3">MPI-CAGE-CH-0243</strain>
    </source>
</reference>
<evidence type="ECO:0000313" key="3">
    <source>
        <dbReference type="EMBL" id="KAH7132644.1"/>
    </source>
</evidence>
<name>A0A9P9E8N2_9PLEO</name>
<feature type="transmembrane region" description="Helical" evidence="1">
    <location>
        <begin position="258"/>
        <end position="283"/>
    </location>
</feature>